<dbReference type="AlphaFoldDB" id="A0A1M2W4I5"/>
<dbReference type="EMBL" id="MNAD01000239">
    <property type="protein sequence ID" value="OJT14761.1"/>
    <property type="molecule type" value="Genomic_DNA"/>
</dbReference>
<gene>
    <name evidence="1" type="ORF">TRAPUB_8672</name>
</gene>
<name>A0A1M2W4I5_TRAPU</name>
<keyword evidence="2" id="KW-1185">Reference proteome</keyword>
<accession>A0A1M2W4I5</accession>
<comment type="caution">
    <text evidence="1">The sequence shown here is derived from an EMBL/GenBank/DDBJ whole genome shotgun (WGS) entry which is preliminary data.</text>
</comment>
<sequence>MVLRDRWAHVAALVPRFAKVRAQEHKWRAAEDAARARAKAARSKGNDVALDVEDVGDTLSKLSL</sequence>
<reference evidence="1 2" key="1">
    <citation type="submission" date="2016-10" db="EMBL/GenBank/DDBJ databases">
        <title>Genome sequence of the basidiomycete white-rot fungus Trametes pubescens.</title>
        <authorList>
            <person name="Makela M.R."/>
            <person name="Granchi Z."/>
            <person name="Peng M."/>
            <person name="De Vries R.P."/>
            <person name="Grigoriev I."/>
            <person name="Riley R."/>
            <person name="Hilden K."/>
        </authorList>
    </citation>
    <scope>NUCLEOTIDE SEQUENCE [LARGE SCALE GENOMIC DNA]</scope>
    <source>
        <strain evidence="1 2">FBCC735</strain>
    </source>
</reference>
<proteinExistence type="predicted"/>
<evidence type="ECO:0000313" key="1">
    <source>
        <dbReference type="EMBL" id="OJT14761.1"/>
    </source>
</evidence>
<evidence type="ECO:0000313" key="2">
    <source>
        <dbReference type="Proteomes" id="UP000184267"/>
    </source>
</evidence>
<organism evidence="1 2">
    <name type="scientific">Trametes pubescens</name>
    <name type="common">White-rot fungus</name>
    <dbReference type="NCBI Taxonomy" id="154538"/>
    <lineage>
        <taxon>Eukaryota</taxon>
        <taxon>Fungi</taxon>
        <taxon>Dikarya</taxon>
        <taxon>Basidiomycota</taxon>
        <taxon>Agaricomycotina</taxon>
        <taxon>Agaricomycetes</taxon>
        <taxon>Polyporales</taxon>
        <taxon>Polyporaceae</taxon>
        <taxon>Trametes</taxon>
    </lineage>
</organism>
<protein>
    <submittedName>
        <fullName evidence="1">Uncharacterized protein</fullName>
    </submittedName>
</protein>
<dbReference type="Proteomes" id="UP000184267">
    <property type="component" value="Unassembled WGS sequence"/>
</dbReference>